<evidence type="ECO:0000259" key="7">
    <source>
        <dbReference type="Pfam" id="PF00291"/>
    </source>
</evidence>
<name>A0A317PST3_9HYPH</name>
<dbReference type="RefSeq" id="WP_110030685.1">
    <property type="nucleotide sequence ID" value="NZ_QGTR01000001.1"/>
</dbReference>
<dbReference type="EMBL" id="QGTR01000001">
    <property type="protein sequence ID" value="PWW04229.1"/>
    <property type="molecule type" value="Genomic_DNA"/>
</dbReference>
<evidence type="ECO:0000313" key="8">
    <source>
        <dbReference type="EMBL" id="PWW04229.1"/>
    </source>
</evidence>
<evidence type="ECO:0000256" key="3">
    <source>
        <dbReference type="ARBA" id="ARBA00022679"/>
    </source>
</evidence>
<dbReference type="GO" id="GO:0016765">
    <property type="term" value="F:transferase activity, transferring alkyl or aryl (other than methyl) groups"/>
    <property type="evidence" value="ECO:0007669"/>
    <property type="project" value="UniProtKB-ARBA"/>
</dbReference>
<dbReference type="AlphaFoldDB" id="A0A317PST3"/>
<keyword evidence="4" id="KW-0663">Pyridoxal phosphate</keyword>
<reference evidence="8 9" key="1">
    <citation type="submission" date="2018-05" db="EMBL/GenBank/DDBJ databases">
        <title>Genomic Encyclopedia of Type Strains, Phase IV (KMG-IV): sequencing the most valuable type-strain genomes for metagenomic binning, comparative biology and taxonomic classification.</title>
        <authorList>
            <person name="Goeker M."/>
        </authorList>
    </citation>
    <scope>NUCLEOTIDE SEQUENCE [LARGE SCALE GENOMIC DNA]</scope>
    <source>
        <strain evidence="8 9">DSM 16791</strain>
    </source>
</reference>
<sequence>MQILPSVLKAIGNTPLIRLNAASALTGCTILGKAEFLNPGQSVKDRAALEIIRDAERKGLLRPGGTIVEGTAGNTGIGLSMVARALGYRTVIVIPETQSQEKKDALRLLGAELVEVPAKPYKNPDNYVRLSGRLAEQLAKTDPNGAIWANQFDNVANREAHVKTTAPEIWRDTDGKVDGFICAVGSGGTLAGVAEGLRGFRKDIKIGLADPEGAALASFYNKGELKSEGSSITEGIGQGRITANLEGFTPDFAYTIPDSEAIPLVFELLEHEGLCLGGSSGINVAGAIRMARDMGPGHTIVTILCDYGNRYQSKLFNPEFLISKGLPVPGWLTAESSLSIPYSGE</sequence>
<feature type="domain" description="Tryptophan synthase beta chain-like PALP" evidence="7">
    <location>
        <begin position="8"/>
        <end position="306"/>
    </location>
</feature>
<accession>A0A317PST3</accession>
<dbReference type="Proteomes" id="UP000246352">
    <property type="component" value="Unassembled WGS sequence"/>
</dbReference>
<dbReference type="InterPro" id="IPR036052">
    <property type="entry name" value="TrpB-like_PALP_sf"/>
</dbReference>
<dbReference type="InterPro" id="IPR001216">
    <property type="entry name" value="P-phosphate_BS"/>
</dbReference>
<dbReference type="SUPFAM" id="SSF53686">
    <property type="entry name" value="Tryptophan synthase beta subunit-like PLP-dependent enzymes"/>
    <property type="match status" value="1"/>
</dbReference>
<organism evidence="8 9">
    <name type="scientific">Hoeflea marina</name>
    <dbReference type="NCBI Taxonomy" id="274592"/>
    <lineage>
        <taxon>Bacteria</taxon>
        <taxon>Pseudomonadati</taxon>
        <taxon>Pseudomonadota</taxon>
        <taxon>Alphaproteobacteria</taxon>
        <taxon>Hyphomicrobiales</taxon>
        <taxon>Rhizobiaceae</taxon>
        <taxon>Hoeflea</taxon>
    </lineage>
</organism>
<evidence type="ECO:0000256" key="1">
    <source>
        <dbReference type="ARBA" id="ARBA00001933"/>
    </source>
</evidence>
<dbReference type="InterPro" id="IPR050214">
    <property type="entry name" value="Cys_Synth/Cystath_Beta-Synth"/>
</dbReference>
<evidence type="ECO:0000256" key="6">
    <source>
        <dbReference type="ARBA" id="ARBA00029440"/>
    </source>
</evidence>
<dbReference type="InterPro" id="IPR001926">
    <property type="entry name" value="TrpB-like_PALP"/>
</dbReference>
<comment type="cofactor">
    <cofactor evidence="1">
        <name>pyridoxal 5'-phosphate</name>
        <dbReference type="ChEBI" id="CHEBI:597326"/>
    </cofactor>
</comment>
<dbReference type="PANTHER" id="PTHR10314">
    <property type="entry name" value="CYSTATHIONINE BETA-SYNTHASE"/>
    <property type="match status" value="1"/>
</dbReference>
<keyword evidence="3" id="KW-0808">Transferase</keyword>
<comment type="caution">
    <text evidence="8">The sequence shown here is derived from an EMBL/GenBank/DDBJ whole genome shotgun (WGS) entry which is preliminary data.</text>
</comment>
<evidence type="ECO:0000313" key="9">
    <source>
        <dbReference type="Proteomes" id="UP000246352"/>
    </source>
</evidence>
<dbReference type="CDD" id="cd01561">
    <property type="entry name" value="CBS_like"/>
    <property type="match status" value="1"/>
</dbReference>
<protein>
    <submittedName>
        <fullName evidence="8">Cysteine synthase A</fullName>
    </submittedName>
</protein>
<gene>
    <name evidence="8" type="ORF">DFR52_101923</name>
</gene>
<dbReference type="FunFam" id="3.40.50.1100:FF:000011">
    <property type="entry name" value="Cysteine synthase (o-acetylserine)"/>
    <property type="match status" value="1"/>
</dbReference>
<dbReference type="NCBIfam" id="NF007989">
    <property type="entry name" value="PRK10717.1"/>
    <property type="match status" value="1"/>
</dbReference>
<evidence type="ECO:0000256" key="4">
    <source>
        <dbReference type="ARBA" id="ARBA00022898"/>
    </source>
</evidence>
<dbReference type="OrthoDB" id="9805733at2"/>
<proteinExistence type="predicted"/>
<dbReference type="Gene3D" id="3.40.50.1100">
    <property type="match status" value="2"/>
</dbReference>
<keyword evidence="9" id="KW-1185">Reference proteome</keyword>
<keyword evidence="5" id="KW-0809">Transit peptide</keyword>
<dbReference type="GO" id="GO:0006535">
    <property type="term" value="P:cysteine biosynthetic process from serine"/>
    <property type="evidence" value="ECO:0007669"/>
    <property type="project" value="InterPro"/>
</dbReference>
<evidence type="ECO:0000256" key="2">
    <source>
        <dbReference type="ARBA" id="ARBA00022605"/>
    </source>
</evidence>
<comment type="pathway">
    <text evidence="6">Amino-acid biosynthesis.</text>
</comment>
<evidence type="ECO:0000256" key="5">
    <source>
        <dbReference type="ARBA" id="ARBA00022946"/>
    </source>
</evidence>
<keyword evidence="2" id="KW-0028">Amino-acid biosynthesis</keyword>
<dbReference type="PROSITE" id="PS00901">
    <property type="entry name" value="CYS_SYNTHASE"/>
    <property type="match status" value="1"/>
</dbReference>
<dbReference type="Pfam" id="PF00291">
    <property type="entry name" value="PALP"/>
    <property type="match status" value="1"/>
</dbReference>